<dbReference type="Proteomes" id="UP001500459">
    <property type="component" value="Unassembled WGS sequence"/>
</dbReference>
<dbReference type="PANTHER" id="PTHR11102">
    <property type="entry name" value="SEL-1-LIKE PROTEIN"/>
    <property type="match status" value="1"/>
</dbReference>
<dbReference type="Pfam" id="PF08238">
    <property type="entry name" value="Sel1"/>
    <property type="match status" value="2"/>
</dbReference>
<gene>
    <name evidence="2" type="ORF">GCM10022393_00560</name>
</gene>
<dbReference type="InterPro" id="IPR011990">
    <property type="entry name" value="TPR-like_helical_dom_sf"/>
</dbReference>
<keyword evidence="3" id="KW-1185">Reference proteome</keyword>
<dbReference type="InterPro" id="IPR006597">
    <property type="entry name" value="Sel1-like"/>
</dbReference>
<dbReference type="PANTHER" id="PTHR11102:SF147">
    <property type="entry name" value="SEL1L ADAPTOR SUBUNIT OF ERAD E3 UBIQUITIN LIGASE"/>
    <property type="match status" value="1"/>
</dbReference>
<dbReference type="Gene3D" id="1.25.40.10">
    <property type="entry name" value="Tetratricopeptide repeat domain"/>
    <property type="match status" value="1"/>
</dbReference>
<dbReference type="SMART" id="SM00671">
    <property type="entry name" value="SEL1"/>
    <property type="match status" value="1"/>
</dbReference>
<dbReference type="SUPFAM" id="SSF81901">
    <property type="entry name" value="HCP-like"/>
    <property type="match status" value="1"/>
</dbReference>
<evidence type="ECO:0000313" key="2">
    <source>
        <dbReference type="EMBL" id="GAA4106225.1"/>
    </source>
</evidence>
<protein>
    <recommendedName>
        <fullName evidence="4">Sel1 repeat family protein</fullName>
    </recommendedName>
</protein>
<sequence length="152" mass="17171">MKKTKHYLCLLILCFITIGYGQSDDENDCDHKLKTALTYLTQGAPLPESYQESIVDLTSDCLEIYSTDAFLVKGIYQWQGYISEPDELTAFYNIEHAALFGNQEAAFLLGLFYKNGIGVEQNFIKAKEWFTISADAGNQKALFALGYFYLKG</sequence>
<name>A0ABP7X7Q6_9FLAO</name>
<dbReference type="RefSeq" id="WP_344923707.1">
    <property type="nucleotide sequence ID" value="NZ_BAABCW010000001.1"/>
</dbReference>
<feature type="signal peptide" evidence="1">
    <location>
        <begin position="1"/>
        <end position="23"/>
    </location>
</feature>
<dbReference type="InterPro" id="IPR050767">
    <property type="entry name" value="Sel1_AlgK"/>
</dbReference>
<accession>A0ABP7X7Q6</accession>
<proteinExistence type="predicted"/>
<evidence type="ECO:0000313" key="3">
    <source>
        <dbReference type="Proteomes" id="UP001500459"/>
    </source>
</evidence>
<dbReference type="EMBL" id="BAABCW010000001">
    <property type="protein sequence ID" value="GAA4106225.1"/>
    <property type="molecule type" value="Genomic_DNA"/>
</dbReference>
<evidence type="ECO:0008006" key="4">
    <source>
        <dbReference type="Google" id="ProtNLM"/>
    </source>
</evidence>
<keyword evidence="1" id="KW-0732">Signal</keyword>
<organism evidence="2 3">
    <name type="scientific">Aquimarina addita</name>
    <dbReference type="NCBI Taxonomy" id="870485"/>
    <lineage>
        <taxon>Bacteria</taxon>
        <taxon>Pseudomonadati</taxon>
        <taxon>Bacteroidota</taxon>
        <taxon>Flavobacteriia</taxon>
        <taxon>Flavobacteriales</taxon>
        <taxon>Flavobacteriaceae</taxon>
        <taxon>Aquimarina</taxon>
    </lineage>
</organism>
<comment type="caution">
    <text evidence="2">The sequence shown here is derived from an EMBL/GenBank/DDBJ whole genome shotgun (WGS) entry which is preliminary data.</text>
</comment>
<reference evidence="3" key="1">
    <citation type="journal article" date="2019" name="Int. J. Syst. Evol. Microbiol.">
        <title>The Global Catalogue of Microorganisms (GCM) 10K type strain sequencing project: providing services to taxonomists for standard genome sequencing and annotation.</title>
        <authorList>
            <consortium name="The Broad Institute Genomics Platform"/>
            <consortium name="The Broad Institute Genome Sequencing Center for Infectious Disease"/>
            <person name="Wu L."/>
            <person name="Ma J."/>
        </authorList>
    </citation>
    <scope>NUCLEOTIDE SEQUENCE [LARGE SCALE GENOMIC DNA]</scope>
    <source>
        <strain evidence="3">JCM 17106</strain>
    </source>
</reference>
<evidence type="ECO:0000256" key="1">
    <source>
        <dbReference type="SAM" id="SignalP"/>
    </source>
</evidence>
<feature type="chain" id="PRO_5046926883" description="Sel1 repeat family protein" evidence="1">
    <location>
        <begin position="24"/>
        <end position="152"/>
    </location>
</feature>